<protein>
    <recommendedName>
        <fullName evidence="4">Integrase core domain containing protein</fullName>
    </recommendedName>
</protein>
<feature type="compositionally biased region" description="Polar residues" evidence="1">
    <location>
        <begin position="171"/>
        <end position="188"/>
    </location>
</feature>
<dbReference type="AlphaFoldDB" id="M1DAK8"/>
<evidence type="ECO:0000313" key="2">
    <source>
        <dbReference type="EnsemblPlants" id="PGSC0003DMT400085924"/>
    </source>
</evidence>
<reference evidence="3" key="1">
    <citation type="journal article" date="2011" name="Nature">
        <title>Genome sequence and analysis of the tuber crop potato.</title>
        <authorList>
            <consortium name="The Potato Genome Sequencing Consortium"/>
        </authorList>
    </citation>
    <scope>NUCLEOTIDE SEQUENCE [LARGE SCALE GENOMIC DNA]</scope>
    <source>
        <strain evidence="3">cv. DM1-3 516 R44</strain>
    </source>
</reference>
<dbReference type="PaxDb" id="4113-PGSC0003DMT400085924"/>
<proteinExistence type="predicted"/>
<evidence type="ECO:0000256" key="1">
    <source>
        <dbReference type="SAM" id="MobiDB-lite"/>
    </source>
</evidence>
<sequence length="229" mass="25378">MATRRAYSRRNVGENVNQEAPPQAPQVSVDPLTNQVTNPELRAALAQAMTAQASREVIVPENSNVGMMASRVSDFTRMNPPEFYGSKQTTVSSREREHPATSELRQEAANENSQRAAENHQSSVVPFSFRCLPLSSFPFSFYPPIVVGEREPLTSTTATPFFSGEGEGDSNKSTTNSKQQNHSQTRLGSTPKFKDSICRRRIIMAVDFLTKIGTIECEITDCLHFDCLT</sequence>
<feature type="region of interest" description="Disordered" evidence="1">
    <location>
        <begin position="156"/>
        <end position="190"/>
    </location>
</feature>
<feature type="region of interest" description="Disordered" evidence="1">
    <location>
        <begin position="1"/>
        <end position="30"/>
    </location>
</feature>
<reference evidence="2" key="2">
    <citation type="submission" date="2015-06" db="UniProtKB">
        <authorList>
            <consortium name="EnsemblPlants"/>
        </authorList>
    </citation>
    <scope>IDENTIFICATION</scope>
    <source>
        <strain evidence="2">DM1-3 516 R44</strain>
    </source>
</reference>
<dbReference type="InParanoid" id="M1DAK8"/>
<dbReference type="EnsemblPlants" id="PGSC0003DMT400085924">
    <property type="protein sequence ID" value="PGSC0003DMT400085924"/>
    <property type="gene ID" value="PGSC0003DMG400035495"/>
</dbReference>
<feature type="compositionally biased region" description="Basic and acidic residues" evidence="1">
    <location>
        <begin position="93"/>
        <end position="108"/>
    </location>
</feature>
<dbReference type="Proteomes" id="UP000011115">
    <property type="component" value="Unassembled WGS sequence"/>
</dbReference>
<dbReference type="HOGENOM" id="CLU_1211605_0_0_1"/>
<keyword evidence="3" id="KW-1185">Reference proteome</keyword>
<name>M1DAK8_SOLTU</name>
<evidence type="ECO:0000313" key="3">
    <source>
        <dbReference type="Proteomes" id="UP000011115"/>
    </source>
</evidence>
<feature type="region of interest" description="Disordered" evidence="1">
    <location>
        <begin position="79"/>
        <end position="119"/>
    </location>
</feature>
<organism evidence="2 3">
    <name type="scientific">Solanum tuberosum</name>
    <name type="common">Potato</name>
    <dbReference type="NCBI Taxonomy" id="4113"/>
    <lineage>
        <taxon>Eukaryota</taxon>
        <taxon>Viridiplantae</taxon>
        <taxon>Streptophyta</taxon>
        <taxon>Embryophyta</taxon>
        <taxon>Tracheophyta</taxon>
        <taxon>Spermatophyta</taxon>
        <taxon>Magnoliopsida</taxon>
        <taxon>eudicotyledons</taxon>
        <taxon>Gunneridae</taxon>
        <taxon>Pentapetalae</taxon>
        <taxon>asterids</taxon>
        <taxon>lamiids</taxon>
        <taxon>Solanales</taxon>
        <taxon>Solanaceae</taxon>
        <taxon>Solanoideae</taxon>
        <taxon>Solaneae</taxon>
        <taxon>Solanum</taxon>
    </lineage>
</organism>
<accession>M1DAK8</accession>
<feature type="compositionally biased region" description="Polar residues" evidence="1">
    <location>
        <begin position="109"/>
        <end position="119"/>
    </location>
</feature>
<dbReference type="Gramene" id="PGSC0003DMT400085924">
    <property type="protein sequence ID" value="PGSC0003DMT400085924"/>
    <property type="gene ID" value="PGSC0003DMG400035495"/>
</dbReference>
<evidence type="ECO:0008006" key="4">
    <source>
        <dbReference type="Google" id="ProtNLM"/>
    </source>
</evidence>